<accession>H3KDC5</accession>
<feature type="non-terminal residue" evidence="6">
    <location>
        <position position="1"/>
    </location>
</feature>
<dbReference type="PANTHER" id="PTHR43400:SF7">
    <property type="entry name" value="FAD-DEPENDENT OXIDOREDUCTASE 2 FAD BINDING DOMAIN-CONTAINING PROTEIN"/>
    <property type="match status" value="1"/>
</dbReference>
<dbReference type="SUPFAM" id="SSF56425">
    <property type="entry name" value="Succinate dehydrogenase/fumarate reductase flavoprotein, catalytic domain"/>
    <property type="match status" value="1"/>
</dbReference>
<dbReference type="Gene3D" id="3.90.700.10">
    <property type="entry name" value="Succinate dehydrogenase/fumarate reductase flavoprotein, catalytic domain"/>
    <property type="match status" value="1"/>
</dbReference>
<evidence type="ECO:0000313" key="7">
    <source>
        <dbReference type="Proteomes" id="UP000004956"/>
    </source>
</evidence>
<dbReference type="RefSeq" id="WP_008541399.1">
    <property type="nucleotide sequence ID" value="NZ_JH604916.1"/>
</dbReference>
<gene>
    <name evidence="6" type="ORF">HMPREF9440_00734</name>
</gene>
<organism evidence="6 7">
    <name type="scientific">Sutterella parvirubra YIT 11816</name>
    <dbReference type="NCBI Taxonomy" id="762967"/>
    <lineage>
        <taxon>Bacteria</taxon>
        <taxon>Pseudomonadati</taxon>
        <taxon>Pseudomonadota</taxon>
        <taxon>Betaproteobacteria</taxon>
        <taxon>Burkholderiales</taxon>
        <taxon>Sutterellaceae</taxon>
        <taxon>Sutterella</taxon>
    </lineage>
</organism>
<dbReference type="PANTHER" id="PTHR43400">
    <property type="entry name" value="FUMARATE REDUCTASE"/>
    <property type="match status" value="1"/>
</dbReference>
<dbReference type="Gene3D" id="3.50.50.60">
    <property type="entry name" value="FAD/NAD(P)-binding domain"/>
    <property type="match status" value="1"/>
</dbReference>
<dbReference type="Pfam" id="PF00890">
    <property type="entry name" value="FAD_binding_2"/>
    <property type="match status" value="1"/>
</dbReference>
<reference evidence="6 7" key="1">
    <citation type="submission" date="2011-11" db="EMBL/GenBank/DDBJ databases">
        <authorList>
            <person name="Weinstock G."/>
            <person name="Sodergren E."/>
            <person name="Clifton S."/>
            <person name="Fulton L."/>
            <person name="Fulton B."/>
            <person name="Courtney L."/>
            <person name="Fronick C."/>
            <person name="Harrison M."/>
            <person name="Strong C."/>
            <person name="Farmer C."/>
            <person name="Delahaunty K."/>
            <person name="Markovic C."/>
            <person name="Hall O."/>
            <person name="Minx P."/>
            <person name="Tomlinson C."/>
            <person name="Mitreva M."/>
            <person name="Hou S."/>
            <person name="Chen J."/>
            <person name="Wollam A."/>
            <person name="Pepin K.H."/>
            <person name="Johnson M."/>
            <person name="Bhonagiri V."/>
            <person name="Zhang X."/>
            <person name="Suruliraj S."/>
            <person name="Warren W."/>
            <person name="Chinwalla A."/>
            <person name="Mardis E.R."/>
            <person name="Wilson R.K."/>
        </authorList>
    </citation>
    <scope>NUCLEOTIDE SEQUENCE [LARGE SCALE GENOMIC DNA]</scope>
    <source>
        <strain evidence="6 7">YIT 11816</strain>
    </source>
</reference>
<proteinExistence type="predicted"/>
<comment type="cofactor">
    <cofactor evidence="1">
        <name>FAD</name>
        <dbReference type="ChEBI" id="CHEBI:57692"/>
    </cofactor>
</comment>
<dbReference type="STRING" id="762967.HMPREF9440_00734"/>
<dbReference type="EMBL" id="AFBQ01000102">
    <property type="protein sequence ID" value="EHY31883.1"/>
    <property type="molecule type" value="Genomic_DNA"/>
</dbReference>
<dbReference type="InterPro" id="IPR050315">
    <property type="entry name" value="FAD-oxidoreductase_2"/>
</dbReference>
<evidence type="ECO:0000256" key="3">
    <source>
        <dbReference type="ARBA" id="ARBA00022827"/>
    </source>
</evidence>
<dbReference type="GO" id="GO:0016491">
    <property type="term" value="F:oxidoreductase activity"/>
    <property type="evidence" value="ECO:0007669"/>
    <property type="project" value="UniProtKB-KW"/>
</dbReference>
<evidence type="ECO:0000256" key="4">
    <source>
        <dbReference type="ARBA" id="ARBA00023002"/>
    </source>
</evidence>
<keyword evidence="7" id="KW-1185">Reference proteome</keyword>
<dbReference type="InterPro" id="IPR027477">
    <property type="entry name" value="Succ_DH/fumarate_Rdtase_cat_sf"/>
</dbReference>
<feature type="domain" description="FAD-dependent oxidoreductase 2 FAD-binding" evidence="5">
    <location>
        <begin position="4"/>
        <end position="294"/>
    </location>
</feature>
<keyword evidence="3" id="KW-0274">FAD</keyword>
<protein>
    <submittedName>
        <fullName evidence="6">FAD binding domain protein</fullName>
    </submittedName>
</protein>
<dbReference type="HOGENOM" id="CLU_011398_4_5_4"/>
<evidence type="ECO:0000256" key="2">
    <source>
        <dbReference type="ARBA" id="ARBA00022630"/>
    </source>
</evidence>
<name>H3KDC5_9BURK</name>
<dbReference type="AlphaFoldDB" id="H3KDC5"/>
<dbReference type="Proteomes" id="UP000004956">
    <property type="component" value="Unassembled WGS sequence"/>
</dbReference>
<keyword evidence="4" id="KW-0560">Oxidoreductase</keyword>
<dbReference type="SUPFAM" id="SSF51905">
    <property type="entry name" value="FAD/NAD(P)-binding domain"/>
    <property type="match status" value="1"/>
</dbReference>
<evidence type="ECO:0000313" key="6">
    <source>
        <dbReference type="EMBL" id="EHY31883.1"/>
    </source>
</evidence>
<comment type="caution">
    <text evidence="6">The sequence shown here is derived from an EMBL/GenBank/DDBJ whole genome shotgun (WGS) entry which is preliminary data.</text>
</comment>
<dbReference type="PATRIC" id="fig|762967.3.peg.588"/>
<evidence type="ECO:0000259" key="5">
    <source>
        <dbReference type="Pfam" id="PF00890"/>
    </source>
</evidence>
<evidence type="ECO:0000256" key="1">
    <source>
        <dbReference type="ARBA" id="ARBA00001974"/>
    </source>
</evidence>
<dbReference type="InterPro" id="IPR003953">
    <property type="entry name" value="FAD-dep_OxRdtase_2_FAD-bd"/>
</dbReference>
<dbReference type="InterPro" id="IPR036188">
    <property type="entry name" value="FAD/NAD-bd_sf"/>
</dbReference>
<keyword evidence="2" id="KW-0285">Flavoprotein</keyword>
<sequence>RNYILALAKHARELGVTIRLNTEVVELRRSVGRGFELNCRQSGEAVEFMSEAVVIATGGFTANVPARMKIDGRLSADIHTSANPYVLLWDGADGDGIRLAQALGGAVTEGFGLQLLPIGGGRVLDYAGADLYVNDEGRRFVNEAAPRRELASAILALPDKRFWVITDQQSRKNATLGPKLLNGIVKKSPDIRSMAREMGIRPDVLERTIADYNRAADAKFDPEFGKSVFTQRISEPPFYWGRERIYVHTTLDGIRTDHQARVLDRSGRPIDGLFAAGETVGGVFGKDRLGGMGLTNCIVMGRMAGGCGRWRKV</sequence>